<dbReference type="GO" id="GO:0000160">
    <property type="term" value="P:phosphorelay signal transduction system"/>
    <property type="evidence" value="ECO:0007669"/>
    <property type="project" value="InterPro"/>
</dbReference>
<dbReference type="AlphaFoldDB" id="A0A024HF35"/>
<dbReference type="SMART" id="SM00421">
    <property type="entry name" value="HTH_LUXR"/>
    <property type="match status" value="1"/>
</dbReference>
<feature type="domain" description="Response regulatory" evidence="4">
    <location>
        <begin position="1"/>
        <end position="101"/>
    </location>
</feature>
<dbReference type="PATRIC" id="fig|1301098.3.peg.1722"/>
<sequence>MLSPDLHRSLSTQGFDVFAEAFAEDFETRIQSHAPSVLLLGREAGHLPSVLRRLGRRWPALLLSADSSPGSVLKAMRAGAAGYLLQASLEQELVLALNSVVEGYRYISPRVCEPLLEIAVGGREDMQEVLTRRQGEVLRLLAQGNCVKEIAYRLGLSIKTVNAHKLRLKERLGINDLAGLVFYALRQGLIDPPGVKAQAFVPPPAPPMSASMQYAQ</sequence>
<dbReference type="Pfam" id="PF00196">
    <property type="entry name" value="GerE"/>
    <property type="match status" value="1"/>
</dbReference>
<keyword evidence="1" id="KW-0238">DNA-binding</keyword>
<protein>
    <submittedName>
        <fullName evidence="5">Uncharacterized protein</fullName>
    </submittedName>
</protein>
<dbReference type="SUPFAM" id="SSF52172">
    <property type="entry name" value="CheY-like"/>
    <property type="match status" value="1"/>
</dbReference>
<organism evidence="5 6">
    <name type="scientific">Pseudomonas knackmussii (strain DSM 6978 / CCUG 54928 / LMG 23759 / B13)</name>
    <dbReference type="NCBI Taxonomy" id="1301098"/>
    <lineage>
        <taxon>Bacteria</taxon>
        <taxon>Pseudomonadati</taxon>
        <taxon>Pseudomonadota</taxon>
        <taxon>Gammaproteobacteria</taxon>
        <taxon>Pseudomonadales</taxon>
        <taxon>Pseudomonadaceae</taxon>
        <taxon>Pseudomonas</taxon>
    </lineage>
</organism>
<keyword evidence="6" id="KW-1185">Reference proteome</keyword>
<dbReference type="InterPro" id="IPR039420">
    <property type="entry name" value="WalR-like"/>
</dbReference>
<dbReference type="PROSITE" id="PS00622">
    <property type="entry name" value="HTH_LUXR_1"/>
    <property type="match status" value="1"/>
</dbReference>
<proteinExistence type="predicted"/>
<dbReference type="PANTHER" id="PTHR43214">
    <property type="entry name" value="TWO-COMPONENT RESPONSE REGULATOR"/>
    <property type="match status" value="1"/>
</dbReference>
<evidence type="ECO:0000259" key="4">
    <source>
        <dbReference type="PROSITE" id="PS50110"/>
    </source>
</evidence>
<dbReference type="HOGENOM" id="CLU_1276723_0_0_6"/>
<dbReference type="RefSeq" id="WP_052355215.1">
    <property type="nucleotide sequence ID" value="NZ_HG322950.1"/>
</dbReference>
<dbReference type="PANTHER" id="PTHR43214:SF17">
    <property type="entry name" value="TRANSCRIPTIONAL REGULATORY PROTEIN RCSB"/>
    <property type="match status" value="1"/>
</dbReference>
<gene>
    <name evidence="5" type="ORF">PKB_1729</name>
</gene>
<evidence type="ECO:0000313" key="5">
    <source>
        <dbReference type="EMBL" id="CDF83087.1"/>
    </source>
</evidence>
<dbReference type="EMBL" id="HG322950">
    <property type="protein sequence ID" value="CDF83087.1"/>
    <property type="molecule type" value="Genomic_DNA"/>
</dbReference>
<evidence type="ECO:0000313" key="6">
    <source>
        <dbReference type="Proteomes" id="UP000025241"/>
    </source>
</evidence>
<dbReference type="Proteomes" id="UP000025241">
    <property type="component" value="Chromosome I"/>
</dbReference>
<name>A0A024HF35_PSEKB</name>
<feature type="domain" description="HTH luxR-type" evidence="3">
    <location>
        <begin position="123"/>
        <end position="188"/>
    </location>
</feature>
<dbReference type="CDD" id="cd06170">
    <property type="entry name" value="LuxR_C_like"/>
    <property type="match status" value="1"/>
</dbReference>
<evidence type="ECO:0000256" key="1">
    <source>
        <dbReference type="ARBA" id="ARBA00023125"/>
    </source>
</evidence>
<evidence type="ECO:0000256" key="2">
    <source>
        <dbReference type="PROSITE-ProRule" id="PRU00169"/>
    </source>
</evidence>
<accession>A0A024HF35</accession>
<evidence type="ECO:0000259" key="3">
    <source>
        <dbReference type="PROSITE" id="PS50043"/>
    </source>
</evidence>
<dbReference type="GO" id="GO:0003677">
    <property type="term" value="F:DNA binding"/>
    <property type="evidence" value="ECO:0007669"/>
    <property type="project" value="UniProtKB-KW"/>
</dbReference>
<dbReference type="InterPro" id="IPR011006">
    <property type="entry name" value="CheY-like_superfamily"/>
</dbReference>
<dbReference type="STRING" id="1301098.PKB_1729"/>
<dbReference type="PROSITE" id="PS50043">
    <property type="entry name" value="HTH_LUXR_2"/>
    <property type="match status" value="1"/>
</dbReference>
<dbReference type="GO" id="GO:0006355">
    <property type="term" value="P:regulation of DNA-templated transcription"/>
    <property type="evidence" value="ECO:0007669"/>
    <property type="project" value="InterPro"/>
</dbReference>
<reference evidence="5 6" key="2">
    <citation type="submission" date="2014-05" db="EMBL/GenBank/DDBJ databases">
        <title>Genome sequence of the 3-chlorobenzoate degrading bacterium Pseudomonas knackmussii B13 shows multiple evidence for horizontal gene transfer.</title>
        <authorList>
            <person name="Miyazaki R."/>
            <person name="Bertelli C."/>
            <person name="Falquet L."/>
            <person name="Robinson-Rechavi M."/>
            <person name="Gharib W."/>
            <person name="Roy S."/>
            <person name="Van der Meer J.R."/>
        </authorList>
    </citation>
    <scope>NUCLEOTIDE SEQUENCE [LARGE SCALE GENOMIC DNA]</scope>
    <source>
        <strain evidence="5 6">B13</strain>
    </source>
</reference>
<dbReference type="InterPro" id="IPR016032">
    <property type="entry name" value="Sig_transdc_resp-reg_C-effctor"/>
</dbReference>
<comment type="caution">
    <text evidence="2">Lacks conserved residue(s) required for the propagation of feature annotation.</text>
</comment>
<dbReference type="PROSITE" id="PS50110">
    <property type="entry name" value="RESPONSE_REGULATORY"/>
    <property type="match status" value="1"/>
</dbReference>
<dbReference type="SUPFAM" id="SSF46894">
    <property type="entry name" value="C-terminal effector domain of the bipartite response regulators"/>
    <property type="match status" value="1"/>
</dbReference>
<dbReference type="KEGG" id="pkc:PKB_1729"/>
<dbReference type="eggNOG" id="COG2197">
    <property type="taxonomic scope" value="Bacteria"/>
</dbReference>
<dbReference type="InterPro" id="IPR000792">
    <property type="entry name" value="Tscrpt_reg_LuxR_C"/>
</dbReference>
<dbReference type="PRINTS" id="PR00038">
    <property type="entry name" value="HTHLUXR"/>
</dbReference>
<dbReference type="Gene3D" id="3.40.50.2300">
    <property type="match status" value="1"/>
</dbReference>
<reference evidence="5 6" key="1">
    <citation type="submission" date="2013-03" db="EMBL/GenBank/DDBJ databases">
        <authorList>
            <person name="Linke B."/>
        </authorList>
    </citation>
    <scope>NUCLEOTIDE SEQUENCE [LARGE SCALE GENOMIC DNA]</scope>
    <source>
        <strain evidence="5 6">B13</strain>
    </source>
</reference>
<dbReference type="InterPro" id="IPR001789">
    <property type="entry name" value="Sig_transdc_resp-reg_receiver"/>
</dbReference>